<name>A0A1R4K0Q7_9MICO</name>
<dbReference type="Pfam" id="PF13692">
    <property type="entry name" value="Glyco_trans_1_4"/>
    <property type="match status" value="1"/>
</dbReference>
<dbReference type="Gene3D" id="3.40.50.2000">
    <property type="entry name" value="Glycogen Phosphorylase B"/>
    <property type="match status" value="1"/>
</dbReference>
<dbReference type="EMBL" id="FUKR01000058">
    <property type="protein sequence ID" value="SJN37930.1"/>
    <property type="molecule type" value="Genomic_DNA"/>
</dbReference>
<dbReference type="PANTHER" id="PTHR12526">
    <property type="entry name" value="GLYCOSYLTRANSFERASE"/>
    <property type="match status" value="1"/>
</dbReference>
<dbReference type="Proteomes" id="UP000196778">
    <property type="component" value="Unassembled WGS sequence"/>
</dbReference>
<dbReference type="SUPFAM" id="SSF53756">
    <property type="entry name" value="UDP-Glycosyltransferase/glycogen phosphorylase"/>
    <property type="match status" value="1"/>
</dbReference>
<sequence length="392" mass="41804">MILGFGSYDTGKHPRVGIILDGLREHGAEVAEINHPLGFSTAERVRMLAQPWRLPAFGWRMLRCWWLMAADARRLRRTGARVDAVVVGYMGHFDVLVARRLFRRVPIVLDHLIFAGDTAQDRGATGLKVRLLNRLDRAATSAADIVVVDTEEHRALLPDPDRGVVVPVGARQEWFDAAARAAHGASTAGSPVPTGTAHGADGRAADPGDGRLSVIFFGLFTPLQGAPVIAEALRIASGAGAPVRATLVGTGQDYDAARAILDGTDGVEWIDWVDHRELPDLVAAHDVCLGIFADTAKALRVVPNKVYEGLAAGCAVVTSDTGPQRRALGDALALVAPADPSALAAELVSLATDSERLDALRSRSRAGADRVRAAVIVEPLRRRLEQLTGGRP</sequence>
<dbReference type="GO" id="GO:0016757">
    <property type="term" value="F:glycosyltransferase activity"/>
    <property type="evidence" value="ECO:0007669"/>
    <property type="project" value="TreeGrafter"/>
</dbReference>
<evidence type="ECO:0000313" key="2">
    <source>
        <dbReference type="Proteomes" id="UP000196778"/>
    </source>
</evidence>
<accession>A0A1R4K0Q7</accession>
<proteinExistence type="predicted"/>
<organism evidence="1 2">
    <name type="scientific">Mycetocola reblochoni REB411</name>
    <dbReference type="NCBI Taxonomy" id="1255698"/>
    <lineage>
        <taxon>Bacteria</taxon>
        <taxon>Bacillati</taxon>
        <taxon>Actinomycetota</taxon>
        <taxon>Actinomycetes</taxon>
        <taxon>Micrococcales</taxon>
        <taxon>Microbacteriaceae</taxon>
        <taxon>Mycetocola</taxon>
    </lineage>
</organism>
<evidence type="ECO:0000313" key="1">
    <source>
        <dbReference type="EMBL" id="SJN37930.1"/>
    </source>
</evidence>
<reference evidence="2" key="1">
    <citation type="submission" date="2017-02" db="EMBL/GenBank/DDBJ databases">
        <authorList>
            <person name="Dridi B."/>
        </authorList>
    </citation>
    <scope>NUCLEOTIDE SEQUENCE [LARGE SCALE GENOMIC DNA]</scope>
    <source>
        <strain evidence="2">EB411</strain>
    </source>
</reference>
<keyword evidence="2" id="KW-1185">Reference proteome</keyword>
<dbReference type="RefSeq" id="WP_087137969.1">
    <property type="nucleotide sequence ID" value="NZ_FUKR01000058.1"/>
</dbReference>
<dbReference type="PANTHER" id="PTHR12526:SF636">
    <property type="entry name" value="BLL3647 PROTEIN"/>
    <property type="match status" value="1"/>
</dbReference>
<dbReference type="AlphaFoldDB" id="A0A1R4K0Q7"/>
<keyword evidence="1" id="KW-0808">Transferase</keyword>
<protein>
    <submittedName>
        <fullName evidence="1">Glycosyl transferase, group 1</fullName>
    </submittedName>
</protein>
<gene>
    <name evidence="1" type="ORF">FM119_10705</name>
</gene>
<dbReference type="OrthoDB" id="9790710at2"/>